<dbReference type="EMBL" id="UINC01027291">
    <property type="protein sequence ID" value="SVB06281.1"/>
    <property type="molecule type" value="Genomic_DNA"/>
</dbReference>
<accession>A0A382AYB6</accession>
<feature type="compositionally biased region" description="Basic residues" evidence="1">
    <location>
        <begin position="1"/>
        <end position="19"/>
    </location>
</feature>
<sequence length="42" mass="4803">MVHKKANTKKKVSLKKKKTNGLTAAQKKLPLALQKQFLKKKK</sequence>
<proteinExistence type="predicted"/>
<gene>
    <name evidence="2" type="ORF">METZ01_LOCUS159135</name>
</gene>
<protein>
    <submittedName>
        <fullName evidence="2">Uncharacterized protein</fullName>
    </submittedName>
</protein>
<name>A0A382AYB6_9ZZZZ</name>
<dbReference type="AlphaFoldDB" id="A0A382AYB6"/>
<organism evidence="2">
    <name type="scientific">marine metagenome</name>
    <dbReference type="NCBI Taxonomy" id="408172"/>
    <lineage>
        <taxon>unclassified sequences</taxon>
        <taxon>metagenomes</taxon>
        <taxon>ecological metagenomes</taxon>
    </lineage>
</organism>
<evidence type="ECO:0000256" key="1">
    <source>
        <dbReference type="SAM" id="MobiDB-lite"/>
    </source>
</evidence>
<feature type="region of interest" description="Disordered" evidence="1">
    <location>
        <begin position="1"/>
        <end position="27"/>
    </location>
</feature>
<reference evidence="2" key="1">
    <citation type="submission" date="2018-05" db="EMBL/GenBank/DDBJ databases">
        <authorList>
            <person name="Lanie J.A."/>
            <person name="Ng W.-L."/>
            <person name="Kazmierczak K.M."/>
            <person name="Andrzejewski T.M."/>
            <person name="Davidsen T.M."/>
            <person name="Wayne K.J."/>
            <person name="Tettelin H."/>
            <person name="Glass J.I."/>
            <person name="Rusch D."/>
            <person name="Podicherti R."/>
            <person name="Tsui H.-C.T."/>
            <person name="Winkler M.E."/>
        </authorList>
    </citation>
    <scope>NUCLEOTIDE SEQUENCE</scope>
</reference>
<evidence type="ECO:0000313" key="2">
    <source>
        <dbReference type="EMBL" id="SVB06281.1"/>
    </source>
</evidence>